<dbReference type="SUPFAM" id="SSF55174">
    <property type="entry name" value="Alpha-L RNA-binding motif"/>
    <property type="match status" value="1"/>
</dbReference>
<keyword evidence="1" id="KW-0496">Mitochondrion</keyword>
<dbReference type="EMBL" id="KX306822">
    <property type="protein sequence ID" value="AOC61514.1"/>
    <property type="molecule type" value="Genomic_DNA"/>
</dbReference>
<keyword evidence="1" id="KW-0689">Ribosomal protein</keyword>
<gene>
    <name evidence="1" type="primary">rps4</name>
</gene>
<organism evidence="1">
    <name type="scientific">Rhexinema sarcinoideum</name>
    <dbReference type="NCBI Taxonomy" id="43261"/>
    <lineage>
        <taxon>Eukaryota</taxon>
        <taxon>Viridiplantae</taxon>
        <taxon>Chlorophyta</taxon>
        <taxon>core chlorophytes</taxon>
        <taxon>Ulvophyceae</taxon>
        <taxon>OUU clade</taxon>
        <taxon>Ulotrichales</taxon>
        <taxon>Helicodictyaceae</taxon>
        <taxon>Rhexinema</taxon>
    </lineage>
</organism>
<evidence type="ECO:0000313" key="1">
    <source>
        <dbReference type="EMBL" id="AOC61514.1"/>
    </source>
</evidence>
<sequence>MHFSRKTTFNCFPITFSLENNLLFFLNKGFLQKSKLKKIKSPLHKFFRLCSTAAFAFGKSFSKPLKPLPYSFIKLKAYNAADPSANKSVFDPLLCGQAKLKAKYLQNLVLLAKIKKKSNKMLLNFSDKNQSQTLKFNAFCKKLYSFNHFFKQQFNLKPFSTITGFKKFMVNSVKVSQNQLQPGYNRRKHCHSHYNQILKEKSHLSKIYGFLSKTHTSTFSAFTLNLTFSSKFDHIYKCQRPIPKLVSFLENRFDVVLWRNLQSESVFSAKQKLRNGIYLNGGLQKKSSTPTFPGDVFFLP</sequence>
<reference evidence="1" key="1">
    <citation type="journal article" date="2016" name="Genome Biol. Evol.">
        <title>Mitochondrion-to-Chloroplast DNA Transfers and Intragenomic Proliferation of Chloroplast Group II Introns in Gloeotilopsis Green Algae (Ulotrichales, Ulvophyceae).</title>
        <authorList>
            <person name="Turmel M."/>
            <person name="Otis C."/>
            <person name="Lemieux C."/>
        </authorList>
    </citation>
    <scope>NUCLEOTIDE SEQUENCE</scope>
</reference>
<proteinExistence type="predicted"/>
<protein>
    <submittedName>
        <fullName evidence="1">Ribosomal protein S4</fullName>
    </submittedName>
</protein>
<keyword evidence="1" id="KW-0687">Ribonucleoprotein</keyword>
<accession>A0A1B2RYW8</accession>
<dbReference type="AlphaFoldDB" id="A0A1B2RYW8"/>
<name>A0A1B2RYW8_9CHLO</name>
<geneLocation type="mitochondrion" evidence="1"/>
<dbReference type="GO" id="GO:0005840">
    <property type="term" value="C:ribosome"/>
    <property type="evidence" value="ECO:0007669"/>
    <property type="project" value="UniProtKB-KW"/>
</dbReference>